<gene>
    <name evidence="9" type="ORF">H8716_08270</name>
</gene>
<dbReference type="InterPro" id="IPR000522">
    <property type="entry name" value="ABC_transptr_permease_BtuC"/>
</dbReference>
<evidence type="ECO:0000313" key="10">
    <source>
        <dbReference type="Proteomes" id="UP000657421"/>
    </source>
</evidence>
<dbReference type="PANTHER" id="PTHR30472">
    <property type="entry name" value="FERRIC ENTEROBACTIN TRANSPORT SYSTEM PERMEASE PROTEIN"/>
    <property type="match status" value="1"/>
</dbReference>
<evidence type="ECO:0000256" key="6">
    <source>
        <dbReference type="ARBA" id="ARBA00022989"/>
    </source>
</evidence>
<dbReference type="PANTHER" id="PTHR30472:SF25">
    <property type="entry name" value="ABC TRANSPORTER PERMEASE PROTEIN MJ0876-RELATED"/>
    <property type="match status" value="1"/>
</dbReference>
<evidence type="ECO:0000256" key="2">
    <source>
        <dbReference type="ARBA" id="ARBA00007935"/>
    </source>
</evidence>
<accession>A0ABR7N9L2</accession>
<dbReference type="Pfam" id="PF01032">
    <property type="entry name" value="FecCD"/>
    <property type="match status" value="1"/>
</dbReference>
<feature type="transmembrane region" description="Helical" evidence="8">
    <location>
        <begin position="108"/>
        <end position="127"/>
    </location>
</feature>
<feature type="transmembrane region" description="Helical" evidence="8">
    <location>
        <begin position="76"/>
        <end position="96"/>
    </location>
</feature>
<sequence length="357" mass="38732">MNKSELQRKYDKMILHKEILLFICAAVVFILAIFSICIGVADLTPKDVFHAFFASKELRNSDGYKTMHDIIWLLRLPRIVMAFLSGAGLALCGVVMQDITNNPLVSPYTVGISNAAAFGVAFVVLFSSKMNLPFAGNNLLLQTIGAFVMALLCTIMVYGVAAAKRMNVTTLVLMGTALSYLFNALTNTMQYLANEQELNTIVRWTFGSMQKATWIQIGITAFLLMIGFIITMLNARNLNAMAGASEDVPRALGINVKRVRIVIGLVSVILTAVIISFVGVIGFVGIVAPHIARMVIGSDNRLLIPFSCICGSILMIMSDTIGRTLFSPITVPVGIVVAYIGVPVFVHLIIKGKEGGF</sequence>
<dbReference type="SUPFAM" id="SSF81345">
    <property type="entry name" value="ABC transporter involved in vitamin B12 uptake, BtuC"/>
    <property type="match status" value="1"/>
</dbReference>
<comment type="similarity">
    <text evidence="2">Belongs to the binding-protein-dependent transport system permease family. FecCD subfamily.</text>
</comment>
<evidence type="ECO:0000256" key="3">
    <source>
        <dbReference type="ARBA" id="ARBA00022448"/>
    </source>
</evidence>
<feature type="transmembrane region" description="Helical" evidence="8">
    <location>
        <begin position="171"/>
        <end position="193"/>
    </location>
</feature>
<evidence type="ECO:0000256" key="8">
    <source>
        <dbReference type="SAM" id="Phobius"/>
    </source>
</evidence>
<keyword evidence="6 8" id="KW-1133">Transmembrane helix</keyword>
<organism evidence="9 10">
    <name type="scientific">Jingyaoa shaoxingensis</name>
    <dbReference type="NCBI Taxonomy" id="2763671"/>
    <lineage>
        <taxon>Bacteria</taxon>
        <taxon>Bacillati</taxon>
        <taxon>Bacillota</taxon>
        <taxon>Clostridia</taxon>
        <taxon>Lachnospirales</taxon>
        <taxon>Lachnospiraceae</taxon>
        <taxon>Jingyaoa</taxon>
    </lineage>
</organism>
<evidence type="ECO:0000256" key="4">
    <source>
        <dbReference type="ARBA" id="ARBA00022475"/>
    </source>
</evidence>
<feature type="transmembrane region" description="Helical" evidence="8">
    <location>
        <begin position="20"/>
        <end position="41"/>
    </location>
</feature>
<dbReference type="EMBL" id="JACRSZ010000007">
    <property type="protein sequence ID" value="MBC8573075.1"/>
    <property type="molecule type" value="Genomic_DNA"/>
</dbReference>
<dbReference type="Gene3D" id="1.10.3470.10">
    <property type="entry name" value="ABC transporter involved in vitamin B12 uptake, BtuC"/>
    <property type="match status" value="1"/>
</dbReference>
<keyword evidence="7 8" id="KW-0472">Membrane</keyword>
<keyword evidence="3" id="KW-0813">Transport</keyword>
<comment type="subcellular location">
    <subcellularLocation>
        <location evidence="1">Cell membrane</location>
        <topology evidence="1">Multi-pass membrane protein</topology>
    </subcellularLocation>
</comment>
<dbReference type="RefSeq" id="WP_249308104.1">
    <property type="nucleotide sequence ID" value="NZ_JACRSZ010000007.1"/>
</dbReference>
<proteinExistence type="inferred from homology"/>
<evidence type="ECO:0000313" key="9">
    <source>
        <dbReference type="EMBL" id="MBC8573075.1"/>
    </source>
</evidence>
<comment type="caution">
    <text evidence="9">The sequence shown here is derived from an EMBL/GenBank/DDBJ whole genome shotgun (WGS) entry which is preliminary data.</text>
</comment>
<dbReference type="InterPro" id="IPR037294">
    <property type="entry name" value="ABC_BtuC-like"/>
</dbReference>
<name>A0ABR7N9L2_9FIRM</name>
<feature type="transmembrane region" description="Helical" evidence="8">
    <location>
        <begin position="213"/>
        <end position="233"/>
    </location>
</feature>
<evidence type="ECO:0000256" key="5">
    <source>
        <dbReference type="ARBA" id="ARBA00022692"/>
    </source>
</evidence>
<feature type="transmembrane region" description="Helical" evidence="8">
    <location>
        <begin position="139"/>
        <end position="159"/>
    </location>
</feature>
<feature type="transmembrane region" description="Helical" evidence="8">
    <location>
        <begin position="261"/>
        <end position="288"/>
    </location>
</feature>
<protein>
    <submittedName>
        <fullName evidence="9">Iron ABC transporter permease</fullName>
    </submittedName>
</protein>
<dbReference type="CDD" id="cd06550">
    <property type="entry name" value="TM_ABC_iron-siderophores_like"/>
    <property type="match status" value="1"/>
</dbReference>
<keyword evidence="5 8" id="KW-0812">Transmembrane</keyword>
<feature type="transmembrane region" description="Helical" evidence="8">
    <location>
        <begin position="329"/>
        <end position="350"/>
    </location>
</feature>
<keyword evidence="4" id="KW-1003">Cell membrane</keyword>
<feature type="transmembrane region" description="Helical" evidence="8">
    <location>
        <begin position="300"/>
        <end position="317"/>
    </location>
</feature>
<keyword evidence="10" id="KW-1185">Reference proteome</keyword>
<reference evidence="9 10" key="1">
    <citation type="submission" date="2020-08" db="EMBL/GenBank/DDBJ databases">
        <title>Genome public.</title>
        <authorList>
            <person name="Liu C."/>
            <person name="Sun Q."/>
        </authorList>
    </citation>
    <scope>NUCLEOTIDE SEQUENCE [LARGE SCALE GENOMIC DNA]</scope>
    <source>
        <strain evidence="9 10">NSJ-46</strain>
    </source>
</reference>
<dbReference type="Proteomes" id="UP000657421">
    <property type="component" value="Unassembled WGS sequence"/>
</dbReference>
<evidence type="ECO:0000256" key="1">
    <source>
        <dbReference type="ARBA" id="ARBA00004651"/>
    </source>
</evidence>
<evidence type="ECO:0000256" key="7">
    <source>
        <dbReference type="ARBA" id="ARBA00023136"/>
    </source>
</evidence>